<dbReference type="RefSeq" id="WP_345926529.1">
    <property type="nucleotide sequence ID" value="NZ_JBDIVF010000003.1"/>
</dbReference>
<protein>
    <submittedName>
        <fullName evidence="1">AbrB family transcriptional regulator</fullName>
    </submittedName>
</protein>
<dbReference type="PANTHER" id="PTHR38457">
    <property type="entry name" value="REGULATOR ABRB-RELATED"/>
    <property type="match status" value="1"/>
</dbReference>
<gene>
    <name evidence="1" type="ORF">ABVT11_01190</name>
</gene>
<evidence type="ECO:0000313" key="1">
    <source>
        <dbReference type="EMBL" id="MET1488423.1"/>
    </source>
</evidence>
<reference evidence="1 2" key="1">
    <citation type="submission" date="2024-07" db="EMBL/GenBank/DDBJ databases">
        <title>Uliginosibacterium paludis KCTC:42655.</title>
        <authorList>
            <person name="Kim M.K."/>
        </authorList>
    </citation>
    <scope>NUCLEOTIDE SEQUENCE [LARGE SCALE GENOMIC DNA]</scope>
    <source>
        <strain evidence="1 2">KCTC 42655</strain>
    </source>
</reference>
<dbReference type="PANTHER" id="PTHR38457:SF1">
    <property type="entry name" value="REGULATOR ABRB-RELATED"/>
    <property type="match status" value="1"/>
</dbReference>
<comment type="caution">
    <text evidence="1">The sequence shown here is derived from an EMBL/GenBank/DDBJ whole genome shotgun (WGS) entry which is preliminary data.</text>
</comment>
<dbReference type="InterPro" id="IPR007820">
    <property type="entry name" value="AbrB_fam"/>
</dbReference>
<proteinExistence type="predicted"/>
<dbReference type="Proteomes" id="UP001548590">
    <property type="component" value="Unassembled WGS sequence"/>
</dbReference>
<sequence length="68" mass="7370">MARRDARRHAAISPGGQDTVAVIAEASGVNRPFVMAFQTPRVLIVIMTGPMIARRLARHLAPPPALRD</sequence>
<keyword evidence="2" id="KW-1185">Reference proteome</keyword>
<dbReference type="EMBL" id="JBEWLZ010000001">
    <property type="protein sequence ID" value="MET1488423.1"/>
    <property type="molecule type" value="Genomic_DNA"/>
</dbReference>
<accession>A0ABV2CKN3</accession>
<evidence type="ECO:0000313" key="2">
    <source>
        <dbReference type="Proteomes" id="UP001548590"/>
    </source>
</evidence>
<organism evidence="1 2">
    <name type="scientific">Uliginosibacterium paludis</name>
    <dbReference type="NCBI Taxonomy" id="1615952"/>
    <lineage>
        <taxon>Bacteria</taxon>
        <taxon>Pseudomonadati</taxon>
        <taxon>Pseudomonadota</taxon>
        <taxon>Betaproteobacteria</taxon>
        <taxon>Rhodocyclales</taxon>
        <taxon>Zoogloeaceae</taxon>
        <taxon>Uliginosibacterium</taxon>
    </lineage>
</organism>
<name>A0ABV2CKN3_9RHOO</name>
<dbReference type="Pfam" id="PF05145">
    <property type="entry name" value="AbrB"/>
    <property type="match status" value="1"/>
</dbReference>